<dbReference type="InterPro" id="IPR036388">
    <property type="entry name" value="WH-like_DNA-bd_sf"/>
</dbReference>
<dbReference type="PANTHER" id="PTHR43133">
    <property type="entry name" value="RNA POLYMERASE ECF-TYPE SIGMA FACTO"/>
    <property type="match status" value="1"/>
</dbReference>
<evidence type="ECO:0000256" key="1">
    <source>
        <dbReference type="ARBA" id="ARBA00010641"/>
    </source>
</evidence>
<evidence type="ECO:0000256" key="2">
    <source>
        <dbReference type="ARBA" id="ARBA00023015"/>
    </source>
</evidence>
<evidence type="ECO:0008006" key="10">
    <source>
        <dbReference type="Google" id="ProtNLM"/>
    </source>
</evidence>
<comment type="caution">
    <text evidence="8">The sequence shown here is derived from an EMBL/GenBank/DDBJ whole genome shotgun (WGS) entry which is preliminary data.</text>
</comment>
<sequence>MTETDIRLPIVTALTEDLDTGFVALFDGYRNVVFSAALRLCGRWADAEDLTAEAFLRAYRALAGYEPQRIATLQPRPWLMTILANLWRNAARSAARHPPPAPLDDAPEAADPGEPTERVAERSETGRELAALLGELPEEQRLAVVLRHVADLPIAEIASVLGAPEGTVKSHISRGLKRLRLLYPGRYDERS</sequence>
<keyword evidence="9" id="KW-1185">Reference proteome</keyword>
<name>A0ABP8U6A0_9ACTN</name>
<evidence type="ECO:0000313" key="8">
    <source>
        <dbReference type="EMBL" id="GAA4622546.1"/>
    </source>
</evidence>
<dbReference type="InterPro" id="IPR013325">
    <property type="entry name" value="RNA_pol_sigma_r2"/>
</dbReference>
<dbReference type="SUPFAM" id="SSF88946">
    <property type="entry name" value="Sigma2 domain of RNA polymerase sigma factors"/>
    <property type="match status" value="1"/>
</dbReference>
<dbReference type="Gene3D" id="1.10.10.10">
    <property type="entry name" value="Winged helix-like DNA-binding domain superfamily/Winged helix DNA-binding domain"/>
    <property type="match status" value="1"/>
</dbReference>
<evidence type="ECO:0000259" key="6">
    <source>
        <dbReference type="Pfam" id="PF04542"/>
    </source>
</evidence>
<evidence type="ECO:0000256" key="4">
    <source>
        <dbReference type="ARBA" id="ARBA00023163"/>
    </source>
</evidence>
<organism evidence="8 9">
    <name type="scientific">Actinoallomurus vinaceus</name>
    <dbReference type="NCBI Taxonomy" id="1080074"/>
    <lineage>
        <taxon>Bacteria</taxon>
        <taxon>Bacillati</taxon>
        <taxon>Actinomycetota</taxon>
        <taxon>Actinomycetes</taxon>
        <taxon>Streptosporangiales</taxon>
        <taxon>Thermomonosporaceae</taxon>
        <taxon>Actinoallomurus</taxon>
    </lineage>
</organism>
<dbReference type="EMBL" id="BAABHK010000002">
    <property type="protein sequence ID" value="GAA4622546.1"/>
    <property type="molecule type" value="Genomic_DNA"/>
</dbReference>
<dbReference type="InterPro" id="IPR013324">
    <property type="entry name" value="RNA_pol_sigma_r3/r4-like"/>
</dbReference>
<feature type="region of interest" description="Disordered" evidence="5">
    <location>
        <begin position="94"/>
        <end position="124"/>
    </location>
</feature>
<dbReference type="CDD" id="cd06171">
    <property type="entry name" value="Sigma70_r4"/>
    <property type="match status" value="1"/>
</dbReference>
<dbReference type="NCBIfam" id="TIGR02937">
    <property type="entry name" value="sigma70-ECF"/>
    <property type="match status" value="1"/>
</dbReference>
<comment type="similarity">
    <text evidence="1">Belongs to the sigma-70 factor family. ECF subfamily.</text>
</comment>
<dbReference type="InterPro" id="IPR013249">
    <property type="entry name" value="RNA_pol_sigma70_r4_t2"/>
</dbReference>
<evidence type="ECO:0000313" key="9">
    <source>
        <dbReference type="Proteomes" id="UP001501442"/>
    </source>
</evidence>
<dbReference type="SUPFAM" id="SSF88659">
    <property type="entry name" value="Sigma3 and sigma4 domains of RNA polymerase sigma factors"/>
    <property type="match status" value="1"/>
</dbReference>
<dbReference type="RefSeq" id="WP_345429926.1">
    <property type="nucleotide sequence ID" value="NZ_BAABHK010000002.1"/>
</dbReference>
<keyword evidence="2" id="KW-0805">Transcription regulation</keyword>
<dbReference type="Pfam" id="PF04542">
    <property type="entry name" value="Sigma70_r2"/>
    <property type="match status" value="1"/>
</dbReference>
<keyword evidence="3" id="KW-0731">Sigma factor</keyword>
<evidence type="ECO:0000256" key="3">
    <source>
        <dbReference type="ARBA" id="ARBA00023082"/>
    </source>
</evidence>
<dbReference type="InterPro" id="IPR007627">
    <property type="entry name" value="RNA_pol_sigma70_r2"/>
</dbReference>
<dbReference type="Proteomes" id="UP001501442">
    <property type="component" value="Unassembled WGS sequence"/>
</dbReference>
<feature type="domain" description="RNA polymerase sigma factor 70 region 4 type 2" evidence="7">
    <location>
        <begin position="127"/>
        <end position="179"/>
    </location>
</feature>
<proteinExistence type="inferred from homology"/>
<accession>A0ABP8U6A0</accession>
<reference evidence="9" key="1">
    <citation type="journal article" date="2019" name="Int. J. Syst. Evol. Microbiol.">
        <title>The Global Catalogue of Microorganisms (GCM) 10K type strain sequencing project: providing services to taxonomists for standard genome sequencing and annotation.</title>
        <authorList>
            <consortium name="The Broad Institute Genomics Platform"/>
            <consortium name="The Broad Institute Genome Sequencing Center for Infectious Disease"/>
            <person name="Wu L."/>
            <person name="Ma J."/>
        </authorList>
    </citation>
    <scope>NUCLEOTIDE SEQUENCE [LARGE SCALE GENOMIC DNA]</scope>
    <source>
        <strain evidence="9">JCM 17939</strain>
    </source>
</reference>
<keyword evidence="4" id="KW-0804">Transcription</keyword>
<evidence type="ECO:0000259" key="7">
    <source>
        <dbReference type="Pfam" id="PF08281"/>
    </source>
</evidence>
<dbReference type="InterPro" id="IPR039425">
    <property type="entry name" value="RNA_pol_sigma-70-like"/>
</dbReference>
<gene>
    <name evidence="8" type="ORF">GCM10023196_015180</name>
</gene>
<dbReference type="Gene3D" id="1.10.1740.10">
    <property type="match status" value="1"/>
</dbReference>
<evidence type="ECO:0000256" key="5">
    <source>
        <dbReference type="SAM" id="MobiDB-lite"/>
    </source>
</evidence>
<feature type="compositionally biased region" description="Basic and acidic residues" evidence="5">
    <location>
        <begin position="115"/>
        <end position="124"/>
    </location>
</feature>
<dbReference type="InterPro" id="IPR014284">
    <property type="entry name" value="RNA_pol_sigma-70_dom"/>
</dbReference>
<feature type="domain" description="RNA polymerase sigma-70 region 2" evidence="6">
    <location>
        <begin position="25"/>
        <end position="96"/>
    </location>
</feature>
<dbReference type="PANTHER" id="PTHR43133:SF25">
    <property type="entry name" value="RNA POLYMERASE SIGMA FACTOR RFAY-RELATED"/>
    <property type="match status" value="1"/>
</dbReference>
<protein>
    <recommendedName>
        <fullName evidence="10">RNA polymerase sigma factor</fullName>
    </recommendedName>
</protein>
<dbReference type="Pfam" id="PF08281">
    <property type="entry name" value="Sigma70_r4_2"/>
    <property type="match status" value="1"/>
</dbReference>